<dbReference type="Pfam" id="PF14559">
    <property type="entry name" value="TPR_19"/>
    <property type="match status" value="1"/>
</dbReference>
<evidence type="ECO:0000313" key="2">
    <source>
        <dbReference type="Proteomes" id="UP000824334"/>
    </source>
</evidence>
<evidence type="ECO:0000313" key="1">
    <source>
        <dbReference type="EMBL" id="QYC10175.1"/>
    </source>
</evidence>
<dbReference type="EMBL" id="CP080034">
    <property type="protein sequence ID" value="QYC10175.1"/>
    <property type="molecule type" value="Genomic_DNA"/>
</dbReference>
<keyword evidence="2" id="KW-1185">Reference proteome</keyword>
<protein>
    <submittedName>
        <fullName evidence="1">Tetratricopeptide repeat protein</fullName>
    </submittedName>
</protein>
<organism evidence="1 2">
    <name type="scientific">Brevundimonas nasdae</name>
    <dbReference type="NCBI Taxonomy" id="172043"/>
    <lineage>
        <taxon>Bacteria</taxon>
        <taxon>Pseudomonadati</taxon>
        <taxon>Pseudomonadota</taxon>
        <taxon>Alphaproteobacteria</taxon>
        <taxon>Caulobacterales</taxon>
        <taxon>Caulobacteraceae</taxon>
        <taxon>Brevundimonas</taxon>
    </lineage>
</organism>
<gene>
    <name evidence="1" type="ORF">KWG56_16700</name>
</gene>
<sequence>MDSDSFKELLSAELGLHHYEAAIAIFSALASKNADDPFVVTYLARALQQFGDLTGAIKTLEQGHEAFPHNVAIATSLGANLERNRQDAKARDLLEPLFDANHGNARAALALVRIHRRENRLDLAARVVRQCENADLNRSMRMFLATAHAELLIARGQPGAAAEYIREHLASDESPGLLIDALMEAADHAADADEKEALLREAASVVIPKQLLHNVPIQVTRAKLAIRIGNRLMFDAAVSTLAETRIDAAELDRIISSFS</sequence>
<reference evidence="1 2" key="1">
    <citation type="submission" date="2021-07" db="EMBL/GenBank/DDBJ databases">
        <title>Isolation and characterization of bacteria from a gold mining with a capacity of golden bioaccumulation.</title>
        <authorList>
            <person name="Yang X.J."/>
        </authorList>
    </citation>
    <scope>NUCLEOTIDE SEQUENCE [LARGE SCALE GENOMIC DNA]</scope>
    <source>
        <strain evidence="1 2">Au29</strain>
    </source>
</reference>
<dbReference type="GeneID" id="94376930"/>
<dbReference type="RefSeq" id="WP_219353008.1">
    <property type="nucleotide sequence ID" value="NZ_CP080034.1"/>
</dbReference>
<accession>A0ABX8TG44</accession>
<proteinExistence type="predicted"/>
<name>A0ABX8TG44_9CAUL</name>
<dbReference type="Proteomes" id="UP000824334">
    <property type="component" value="Chromosome"/>
</dbReference>